<gene>
    <name evidence="6" type="ORF">PHET_02102</name>
</gene>
<dbReference type="Proteomes" id="UP000748531">
    <property type="component" value="Unassembled WGS sequence"/>
</dbReference>
<evidence type="ECO:0000256" key="4">
    <source>
        <dbReference type="ARBA" id="ARBA00023136"/>
    </source>
</evidence>
<dbReference type="PANTHER" id="PTHR23423">
    <property type="entry name" value="ORGANIC SOLUTE TRANSPORTER-RELATED"/>
    <property type="match status" value="1"/>
</dbReference>
<organism evidence="6 7">
    <name type="scientific">Paragonimus heterotremus</name>
    <dbReference type="NCBI Taxonomy" id="100268"/>
    <lineage>
        <taxon>Eukaryota</taxon>
        <taxon>Metazoa</taxon>
        <taxon>Spiralia</taxon>
        <taxon>Lophotrochozoa</taxon>
        <taxon>Platyhelminthes</taxon>
        <taxon>Trematoda</taxon>
        <taxon>Digenea</taxon>
        <taxon>Plagiorchiida</taxon>
        <taxon>Troglotremata</taxon>
        <taxon>Troglotrematidae</taxon>
        <taxon>Paragonimus</taxon>
    </lineage>
</organism>
<keyword evidence="3 5" id="KW-1133">Transmembrane helix</keyword>
<protein>
    <submittedName>
        <fullName evidence="6">Uncharacterized protein</fullName>
    </submittedName>
</protein>
<keyword evidence="4 5" id="KW-0472">Membrane</keyword>
<evidence type="ECO:0000256" key="5">
    <source>
        <dbReference type="SAM" id="Phobius"/>
    </source>
</evidence>
<accession>A0A8J4WK53</accession>
<evidence type="ECO:0000256" key="2">
    <source>
        <dbReference type="ARBA" id="ARBA00022692"/>
    </source>
</evidence>
<reference evidence="6" key="1">
    <citation type="submission" date="2019-05" db="EMBL/GenBank/DDBJ databases">
        <title>Annotation for the trematode Paragonimus heterotremus.</title>
        <authorList>
            <person name="Choi Y.-J."/>
        </authorList>
    </citation>
    <scope>NUCLEOTIDE SEQUENCE</scope>
    <source>
        <strain evidence="6">LC</strain>
    </source>
</reference>
<dbReference type="EMBL" id="LUCH01000667">
    <property type="protein sequence ID" value="KAF5404586.1"/>
    <property type="molecule type" value="Genomic_DNA"/>
</dbReference>
<evidence type="ECO:0000313" key="7">
    <source>
        <dbReference type="Proteomes" id="UP000748531"/>
    </source>
</evidence>
<evidence type="ECO:0000313" key="6">
    <source>
        <dbReference type="EMBL" id="KAF5404586.1"/>
    </source>
</evidence>
<feature type="transmembrane region" description="Helical" evidence="5">
    <location>
        <begin position="41"/>
        <end position="62"/>
    </location>
</feature>
<dbReference type="GO" id="GO:0016020">
    <property type="term" value="C:membrane"/>
    <property type="evidence" value="ECO:0007669"/>
    <property type="project" value="UniProtKB-SubCell"/>
</dbReference>
<name>A0A8J4WK53_9TREM</name>
<keyword evidence="2 5" id="KW-0812">Transmembrane</keyword>
<dbReference type="InterPro" id="IPR005178">
    <property type="entry name" value="Ostalpha/TMEM184C"/>
</dbReference>
<sequence length="135" mass="15860">MCTVEKLARSRFKVGYDEDSVGRNERQLGRLHTLLLTYVDVPLTVVLLLVQVFTGLIPIASLPKDRRIYSHLSNYTCPNEQRWVVRILFYVPIYAFQSWLSLLLLRHEDYYVYFDSVRDCYEGLSELMCSLCLVK</sequence>
<proteinExistence type="predicted"/>
<feature type="transmembrane region" description="Helical" evidence="5">
    <location>
        <begin position="83"/>
        <end position="105"/>
    </location>
</feature>
<evidence type="ECO:0000256" key="3">
    <source>
        <dbReference type="ARBA" id="ARBA00022989"/>
    </source>
</evidence>
<comment type="caution">
    <text evidence="6">The sequence shown here is derived from an EMBL/GenBank/DDBJ whole genome shotgun (WGS) entry which is preliminary data.</text>
</comment>
<dbReference type="AlphaFoldDB" id="A0A8J4WK53"/>
<comment type="subcellular location">
    <subcellularLocation>
        <location evidence="1">Membrane</location>
        <topology evidence="1">Multi-pass membrane protein</topology>
    </subcellularLocation>
</comment>
<evidence type="ECO:0000256" key="1">
    <source>
        <dbReference type="ARBA" id="ARBA00004141"/>
    </source>
</evidence>
<dbReference type="Pfam" id="PF03619">
    <property type="entry name" value="Solute_trans_a"/>
    <property type="match status" value="1"/>
</dbReference>
<keyword evidence="7" id="KW-1185">Reference proteome</keyword>
<dbReference type="OrthoDB" id="5348404at2759"/>